<dbReference type="PROSITE" id="PS50405">
    <property type="entry name" value="GST_CTER"/>
    <property type="match status" value="1"/>
</dbReference>
<dbReference type="Pfam" id="PF00043">
    <property type="entry name" value="GST_C"/>
    <property type="match status" value="1"/>
</dbReference>
<dbReference type="Gene3D" id="1.20.1050.10">
    <property type="match status" value="1"/>
</dbReference>
<gene>
    <name evidence="5" type="ORF">Clacol_002973</name>
</gene>
<comment type="caution">
    <text evidence="5">The sequence shown here is derived from an EMBL/GenBank/DDBJ whole genome shotgun (WGS) entry which is preliminary data.</text>
</comment>
<accession>A0AAV5A7M9</accession>
<protein>
    <recommendedName>
        <fullName evidence="7">Glutathione S-transferase</fullName>
    </recommendedName>
</protein>
<evidence type="ECO:0000313" key="5">
    <source>
        <dbReference type="EMBL" id="GJJ08754.1"/>
    </source>
</evidence>
<dbReference type="PROSITE" id="PS50404">
    <property type="entry name" value="GST_NTER"/>
    <property type="match status" value="1"/>
</dbReference>
<dbReference type="SUPFAM" id="SSF47616">
    <property type="entry name" value="GST C-terminal domain-like"/>
    <property type="match status" value="1"/>
</dbReference>
<dbReference type="SUPFAM" id="SSF52833">
    <property type="entry name" value="Thioredoxin-like"/>
    <property type="match status" value="1"/>
</dbReference>
<organism evidence="5 6">
    <name type="scientific">Clathrus columnatus</name>
    <dbReference type="NCBI Taxonomy" id="1419009"/>
    <lineage>
        <taxon>Eukaryota</taxon>
        <taxon>Fungi</taxon>
        <taxon>Dikarya</taxon>
        <taxon>Basidiomycota</taxon>
        <taxon>Agaricomycotina</taxon>
        <taxon>Agaricomycetes</taxon>
        <taxon>Phallomycetidae</taxon>
        <taxon>Phallales</taxon>
        <taxon>Clathraceae</taxon>
        <taxon>Clathrus</taxon>
    </lineage>
</organism>
<evidence type="ECO:0000256" key="2">
    <source>
        <dbReference type="RuleBase" id="RU003494"/>
    </source>
</evidence>
<dbReference type="SFLD" id="SFLDG00358">
    <property type="entry name" value="Main_(cytGST)"/>
    <property type="match status" value="1"/>
</dbReference>
<dbReference type="InterPro" id="IPR010987">
    <property type="entry name" value="Glutathione-S-Trfase_C-like"/>
</dbReference>
<dbReference type="EMBL" id="BPWL01000003">
    <property type="protein sequence ID" value="GJJ08754.1"/>
    <property type="molecule type" value="Genomic_DNA"/>
</dbReference>
<dbReference type="InterPro" id="IPR036249">
    <property type="entry name" value="Thioredoxin-like_sf"/>
</dbReference>
<feature type="domain" description="GST N-terminal" evidence="3">
    <location>
        <begin position="2"/>
        <end position="86"/>
    </location>
</feature>
<proteinExistence type="inferred from homology"/>
<comment type="similarity">
    <text evidence="1 2">Belongs to the GST superfamily.</text>
</comment>
<keyword evidence="6" id="KW-1185">Reference proteome</keyword>
<dbReference type="SFLD" id="SFLDG01151">
    <property type="entry name" value="Main.2:_Nu-like"/>
    <property type="match status" value="1"/>
</dbReference>
<evidence type="ECO:0008006" key="7">
    <source>
        <dbReference type="Google" id="ProtNLM"/>
    </source>
</evidence>
<dbReference type="InterPro" id="IPR004045">
    <property type="entry name" value="Glutathione_S-Trfase_N"/>
</dbReference>
<evidence type="ECO:0000256" key="1">
    <source>
        <dbReference type="ARBA" id="ARBA00007409"/>
    </source>
</evidence>
<dbReference type="Proteomes" id="UP001050691">
    <property type="component" value="Unassembled WGS sequence"/>
</dbReference>
<feature type="domain" description="GST C-terminal" evidence="4">
    <location>
        <begin position="95"/>
        <end position="234"/>
    </location>
</feature>
<sequence length="239" mass="27103">MSPTITLYTASTPNGYPISVALEELGVSYEVKALSFKENEQKSEWFLKINPNGRIPAIVDHKRGDFPVFETSAILLYLAQHYDPEHKISYDPITEPNLYNEEIQWLFFAHGGVGPMQGQTHHFLRYAPETIPYGVKRYQDETKRLYSVLENRLGKRDWLVGPHYGLADIKTLQVVRIGPWAGIDLDEFPNIQAWLTRIESRPKTDAGLGVPSRSNLQENLKNAAQIAAQAQASFGFKKD</sequence>
<name>A0AAV5A7M9_9AGAM</name>
<dbReference type="CDD" id="cd03048">
    <property type="entry name" value="GST_N_Ure2p_like"/>
    <property type="match status" value="1"/>
</dbReference>
<dbReference type="PANTHER" id="PTHR44051">
    <property type="entry name" value="GLUTATHIONE S-TRANSFERASE-RELATED"/>
    <property type="match status" value="1"/>
</dbReference>
<dbReference type="Gene3D" id="3.40.30.10">
    <property type="entry name" value="Glutaredoxin"/>
    <property type="match status" value="1"/>
</dbReference>
<evidence type="ECO:0000259" key="3">
    <source>
        <dbReference type="PROSITE" id="PS50404"/>
    </source>
</evidence>
<dbReference type="InterPro" id="IPR036282">
    <property type="entry name" value="Glutathione-S-Trfase_C_sf"/>
</dbReference>
<dbReference type="InterPro" id="IPR040079">
    <property type="entry name" value="Glutathione_S-Trfase"/>
</dbReference>
<evidence type="ECO:0000313" key="6">
    <source>
        <dbReference type="Proteomes" id="UP001050691"/>
    </source>
</evidence>
<dbReference type="SFLD" id="SFLDS00019">
    <property type="entry name" value="Glutathione_Transferase_(cytos"/>
    <property type="match status" value="1"/>
</dbReference>
<reference evidence="5" key="1">
    <citation type="submission" date="2021-10" db="EMBL/GenBank/DDBJ databases">
        <title>De novo Genome Assembly of Clathrus columnatus (Basidiomycota, Fungi) Using Illumina and Nanopore Sequence Data.</title>
        <authorList>
            <person name="Ogiso-Tanaka E."/>
            <person name="Itagaki H."/>
            <person name="Hosoya T."/>
            <person name="Hosaka K."/>
        </authorList>
    </citation>
    <scope>NUCLEOTIDE SEQUENCE</scope>
    <source>
        <strain evidence="5">MO-923</strain>
    </source>
</reference>
<evidence type="ECO:0000259" key="4">
    <source>
        <dbReference type="PROSITE" id="PS50405"/>
    </source>
</evidence>
<dbReference type="Pfam" id="PF02798">
    <property type="entry name" value="GST_N"/>
    <property type="match status" value="1"/>
</dbReference>
<dbReference type="InterPro" id="IPR004046">
    <property type="entry name" value="GST_C"/>
</dbReference>
<dbReference type="AlphaFoldDB" id="A0AAV5A7M9"/>
<dbReference type="PANTHER" id="PTHR44051:SF8">
    <property type="entry name" value="GLUTATHIONE S-TRANSFERASE GSTA"/>
    <property type="match status" value="1"/>
</dbReference>